<organism evidence="1 2">
    <name type="scientific">Glaciibacter psychrotolerans</name>
    <dbReference type="NCBI Taxonomy" id="670054"/>
    <lineage>
        <taxon>Bacteria</taxon>
        <taxon>Bacillati</taxon>
        <taxon>Actinomycetota</taxon>
        <taxon>Actinomycetes</taxon>
        <taxon>Micrococcales</taxon>
        <taxon>Microbacteriaceae</taxon>
        <taxon>Glaciibacter</taxon>
    </lineage>
</organism>
<comment type="caution">
    <text evidence="1">The sequence shown here is derived from an EMBL/GenBank/DDBJ whole genome shotgun (WGS) entry which is preliminary data.</text>
</comment>
<dbReference type="AlphaFoldDB" id="A0A7Z0J7Q0"/>
<dbReference type="Gene3D" id="3.30.450.20">
    <property type="entry name" value="PAS domain"/>
    <property type="match status" value="1"/>
</dbReference>
<dbReference type="EMBL" id="JACCFM010000001">
    <property type="protein sequence ID" value="NYJ21109.1"/>
    <property type="molecule type" value="Genomic_DNA"/>
</dbReference>
<evidence type="ECO:0000313" key="1">
    <source>
        <dbReference type="EMBL" id="NYJ21109.1"/>
    </source>
</evidence>
<protein>
    <submittedName>
        <fullName evidence="1">Uncharacterized protein</fullName>
    </submittedName>
</protein>
<name>A0A7Z0J7Q0_9MICO</name>
<dbReference type="Pfam" id="PF22673">
    <property type="entry name" value="MCP-like_PDC_1"/>
    <property type="match status" value="1"/>
</dbReference>
<sequence length="238" mass="26099">MTPTVTPQEISAVLSTWFHNQFDQLESLAQTLSAELDLDDAKRLRVADAARKRMRQHSAEFLRANPVADGCGLIFSRAALGSSNGQLEWWVREEDARFARYSFGVNPNGDRYYDYEQLEWFTKAYETGTQAMAGPYIDYLGVEDYIVTLTTPITVQGIRAGVAGCDIQMTELEANLVPVLRRLEADSAILNSHGSVVLGSSGRFLSGDRMTPPPSGYTTIPLEPASAGLSLLFHGSAS</sequence>
<evidence type="ECO:0000313" key="2">
    <source>
        <dbReference type="Proteomes" id="UP000537260"/>
    </source>
</evidence>
<reference evidence="1 2" key="1">
    <citation type="submission" date="2020-07" db="EMBL/GenBank/DDBJ databases">
        <title>Sequencing the genomes of 1000 actinobacteria strains.</title>
        <authorList>
            <person name="Klenk H.-P."/>
        </authorList>
    </citation>
    <scope>NUCLEOTIDE SEQUENCE [LARGE SCALE GENOMIC DNA]</scope>
    <source>
        <strain evidence="1 2">LI1</strain>
    </source>
</reference>
<proteinExistence type="predicted"/>
<accession>A0A7Z0J7Q0</accession>
<keyword evidence="2" id="KW-1185">Reference proteome</keyword>
<dbReference type="Proteomes" id="UP000537260">
    <property type="component" value="Unassembled WGS sequence"/>
</dbReference>
<dbReference type="RefSeq" id="WP_179579758.1">
    <property type="nucleotide sequence ID" value="NZ_JACCFM010000001.1"/>
</dbReference>
<gene>
    <name evidence="1" type="ORF">HNR05_002900</name>
</gene>
<dbReference type="CDD" id="cd12913">
    <property type="entry name" value="PDC1_MCP_like"/>
    <property type="match status" value="1"/>
</dbReference>